<sequence>MMDAREKNYSALLNQCMEKGMSSKYKAFHSKKMYIVIFAIEYQSKGLDDKAFSSDDEE</sequence>
<gene>
    <name evidence="1" type="ORF">J1N35_001260</name>
</gene>
<dbReference type="Proteomes" id="UP000828251">
    <property type="component" value="Unassembled WGS sequence"/>
</dbReference>
<dbReference type="AlphaFoldDB" id="A0A9D3WHC5"/>
<dbReference type="EMBL" id="JAIQCV010000001">
    <property type="protein sequence ID" value="KAH1129882.1"/>
    <property type="molecule type" value="Genomic_DNA"/>
</dbReference>
<comment type="caution">
    <text evidence="1">The sequence shown here is derived from an EMBL/GenBank/DDBJ whole genome shotgun (WGS) entry which is preliminary data.</text>
</comment>
<evidence type="ECO:0000313" key="1">
    <source>
        <dbReference type="EMBL" id="KAH1129882.1"/>
    </source>
</evidence>
<reference evidence="1 2" key="1">
    <citation type="journal article" date="2021" name="Plant Biotechnol. J.">
        <title>Multi-omics assisted identification of the key and species-specific regulatory components of drought-tolerant mechanisms in Gossypium stocksii.</title>
        <authorList>
            <person name="Yu D."/>
            <person name="Ke L."/>
            <person name="Zhang D."/>
            <person name="Wu Y."/>
            <person name="Sun Y."/>
            <person name="Mei J."/>
            <person name="Sun J."/>
            <person name="Sun Y."/>
        </authorList>
    </citation>
    <scope>NUCLEOTIDE SEQUENCE [LARGE SCALE GENOMIC DNA]</scope>
    <source>
        <strain evidence="2">cv. E1</strain>
        <tissue evidence="1">Leaf</tissue>
    </source>
</reference>
<keyword evidence="2" id="KW-1185">Reference proteome</keyword>
<proteinExistence type="predicted"/>
<organism evidence="1 2">
    <name type="scientific">Gossypium stocksii</name>
    <dbReference type="NCBI Taxonomy" id="47602"/>
    <lineage>
        <taxon>Eukaryota</taxon>
        <taxon>Viridiplantae</taxon>
        <taxon>Streptophyta</taxon>
        <taxon>Embryophyta</taxon>
        <taxon>Tracheophyta</taxon>
        <taxon>Spermatophyta</taxon>
        <taxon>Magnoliopsida</taxon>
        <taxon>eudicotyledons</taxon>
        <taxon>Gunneridae</taxon>
        <taxon>Pentapetalae</taxon>
        <taxon>rosids</taxon>
        <taxon>malvids</taxon>
        <taxon>Malvales</taxon>
        <taxon>Malvaceae</taxon>
        <taxon>Malvoideae</taxon>
        <taxon>Gossypium</taxon>
    </lineage>
</organism>
<name>A0A9D3WHC5_9ROSI</name>
<accession>A0A9D3WHC5</accession>
<evidence type="ECO:0000313" key="2">
    <source>
        <dbReference type="Proteomes" id="UP000828251"/>
    </source>
</evidence>
<protein>
    <submittedName>
        <fullName evidence="1">Uncharacterized protein</fullName>
    </submittedName>
</protein>